<feature type="compositionally biased region" description="Polar residues" evidence="1">
    <location>
        <begin position="91"/>
        <end position="111"/>
    </location>
</feature>
<protein>
    <recommendedName>
        <fullName evidence="2">FP protein C-terminal domain-containing protein</fullName>
    </recommendedName>
</protein>
<evidence type="ECO:0000256" key="1">
    <source>
        <dbReference type="SAM" id="MobiDB-lite"/>
    </source>
</evidence>
<accession>A0AAD9VI29</accession>
<feature type="compositionally biased region" description="Low complexity" evidence="1">
    <location>
        <begin position="75"/>
        <end position="87"/>
    </location>
</feature>
<name>A0AAD9VI29_9HYME</name>
<gene>
    <name evidence="3" type="ORF">KPH14_000890</name>
</gene>
<dbReference type="AlphaFoldDB" id="A0AAD9VI29"/>
<sequence>MATQLARQFVMASNRTCSACYKAIATEAVYCSGCASFFHPGCVKKRVQQTDTARCCPGIAFEFLAQGAEPLAAFSSGTSSTPGSCPPAELNSRSSLSACPPSQSTSGTSDPISNTDLLRLLSARLDDIASRISGLPAMQEHIDMNTARIANLEDQNRLLREGVSNLKRLHEVEQRERQKTSVKLCEADIIISGAPCPANRSLNEIVKNVASVIGVNLTDADILASRFLVTQSQVRKKDYPVPILTKLRSRELAVSIMSARKAKGTLYSSELEGTVNSLSTVVHIKEALPGELYRLLLSVKSTAKTLGFKYVWQRNGAILLRKSDGANVIRIRSVADLEAFKTQFSCGNRVDVASGSVTASSSASQLITNDHSS</sequence>
<organism evidence="3 4">
    <name type="scientific">Odynerus spinipes</name>
    <dbReference type="NCBI Taxonomy" id="1348599"/>
    <lineage>
        <taxon>Eukaryota</taxon>
        <taxon>Metazoa</taxon>
        <taxon>Ecdysozoa</taxon>
        <taxon>Arthropoda</taxon>
        <taxon>Hexapoda</taxon>
        <taxon>Insecta</taxon>
        <taxon>Pterygota</taxon>
        <taxon>Neoptera</taxon>
        <taxon>Endopterygota</taxon>
        <taxon>Hymenoptera</taxon>
        <taxon>Apocrita</taxon>
        <taxon>Aculeata</taxon>
        <taxon>Vespoidea</taxon>
        <taxon>Vespidae</taxon>
        <taxon>Eumeninae</taxon>
        <taxon>Odynerus</taxon>
    </lineage>
</organism>
<dbReference type="InterPro" id="IPR057251">
    <property type="entry name" value="FP_C"/>
</dbReference>
<dbReference type="Pfam" id="PF25298">
    <property type="entry name" value="Baculo_FP_2nd"/>
    <property type="match status" value="1"/>
</dbReference>
<comment type="caution">
    <text evidence="3">The sequence shown here is derived from an EMBL/GenBank/DDBJ whole genome shotgun (WGS) entry which is preliminary data.</text>
</comment>
<evidence type="ECO:0000313" key="3">
    <source>
        <dbReference type="EMBL" id="KAK2575433.1"/>
    </source>
</evidence>
<reference evidence="3" key="2">
    <citation type="journal article" date="2023" name="Commun. Biol.">
        <title>Intrasexual cuticular hydrocarbon dimorphism in a wasp sheds light on hydrocarbon biosynthesis genes in Hymenoptera.</title>
        <authorList>
            <person name="Moris V.C."/>
            <person name="Podsiadlowski L."/>
            <person name="Martin S."/>
            <person name="Oeyen J.P."/>
            <person name="Donath A."/>
            <person name="Petersen M."/>
            <person name="Wilbrandt J."/>
            <person name="Misof B."/>
            <person name="Liedtke D."/>
            <person name="Thamm M."/>
            <person name="Scheiner R."/>
            <person name="Schmitt T."/>
            <person name="Niehuis O."/>
        </authorList>
    </citation>
    <scope>NUCLEOTIDE SEQUENCE</scope>
    <source>
        <strain evidence="3">GBR_01_08_01A</strain>
    </source>
</reference>
<evidence type="ECO:0000313" key="4">
    <source>
        <dbReference type="Proteomes" id="UP001258017"/>
    </source>
</evidence>
<proteinExistence type="predicted"/>
<feature type="region of interest" description="Disordered" evidence="1">
    <location>
        <begin position="75"/>
        <end position="111"/>
    </location>
</feature>
<evidence type="ECO:0000259" key="2">
    <source>
        <dbReference type="Pfam" id="PF25298"/>
    </source>
</evidence>
<keyword evidence="4" id="KW-1185">Reference proteome</keyword>
<dbReference type="Proteomes" id="UP001258017">
    <property type="component" value="Unassembled WGS sequence"/>
</dbReference>
<reference evidence="3" key="1">
    <citation type="submission" date="2021-08" db="EMBL/GenBank/DDBJ databases">
        <authorList>
            <person name="Misof B."/>
            <person name="Oliver O."/>
            <person name="Podsiadlowski L."/>
            <person name="Donath A."/>
            <person name="Peters R."/>
            <person name="Mayer C."/>
            <person name="Rust J."/>
            <person name="Gunkel S."/>
            <person name="Lesny P."/>
            <person name="Martin S."/>
            <person name="Oeyen J.P."/>
            <person name="Petersen M."/>
            <person name="Panagiotis P."/>
            <person name="Wilbrandt J."/>
            <person name="Tanja T."/>
        </authorList>
    </citation>
    <scope>NUCLEOTIDE SEQUENCE</scope>
    <source>
        <strain evidence="3">GBR_01_08_01A</strain>
        <tissue evidence="3">Thorax + abdomen</tissue>
    </source>
</reference>
<feature type="domain" description="FP protein C-terminal" evidence="2">
    <location>
        <begin position="294"/>
        <end position="340"/>
    </location>
</feature>
<dbReference type="EMBL" id="JAIFRP010004414">
    <property type="protein sequence ID" value="KAK2575433.1"/>
    <property type="molecule type" value="Genomic_DNA"/>
</dbReference>